<gene>
    <name evidence="8" type="ORF">CEV34_1199</name>
</gene>
<evidence type="ECO:0000313" key="9">
    <source>
        <dbReference type="Proteomes" id="UP000216188"/>
    </source>
</evidence>
<dbReference type="Proteomes" id="UP000216188">
    <property type="component" value="Unassembled WGS sequence"/>
</dbReference>
<keyword evidence="6" id="KW-0843">Virulence</keyword>
<keyword evidence="5" id="KW-1133">Transmembrane helix</keyword>
<evidence type="ECO:0000256" key="4">
    <source>
        <dbReference type="ARBA" id="ARBA00022692"/>
    </source>
</evidence>
<name>A0A256GMP9_9HYPH</name>
<keyword evidence="9" id="KW-1185">Reference proteome</keyword>
<evidence type="ECO:0000256" key="7">
    <source>
        <dbReference type="ARBA" id="ARBA00023136"/>
    </source>
</evidence>
<evidence type="ECO:0000256" key="5">
    <source>
        <dbReference type="ARBA" id="ARBA00022989"/>
    </source>
</evidence>
<dbReference type="InterPro" id="IPR042217">
    <property type="entry name" value="T4SS_VirB10/TrbI"/>
</dbReference>
<dbReference type="Pfam" id="PF03743">
    <property type="entry name" value="TrbI"/>
    <property type="match status" value="1"/>
</dbReference>
<evidence type="ECO:0000256" key="3">
    <source>
        <dbReference type="ARBA" id="ARBA00019211"/>
    </source>
</evidence>
<dbReference type="EMBL" id="NNRM01000015">
    <property type="protein sequence ID" value="OYR28465.1"/>
    <property type="molecule type" value="Genomic_DNA"/>
</dbReference>
<keyword evidence="7" id="KW-0472">Membrane</keyword>
<comment type="similarity">
    <text evidence="2">Belongs to the TrbI/VirB10 family.</text>
</comment>
<dbReference type="InterPro" id="IPR005498">
    <property type="entry name" value="T4SS_VirB10/TraB/TrbI"/>
</dbReference>
<evidence type="ECO:0000256" key="1">
    <source>
        <dbReference type="ARBA" id="ARBA00004167"/>
    </source>
</evidence>
<organism evidence="8 9">
    <name type="scientific">Brucella pseudogrignonensis</name>
    <dbReference type="NCBI Taxonomy" id="419475"/>
    <lineage>
        <taxon>Bacteria</taxon>
        <taxon>Pseudomonadati</taxon>
        <taxon>Pseudomonadota</taxon>
        <taxon>Alphaproteobacteria</taxon>
        <taxon>Hyphomicrobiales</taxon>
        <taxon>Brucellaceae</taxon>
        <taxon>Brucella/Ochrobactrum group</taxon>
        <taxon>Brucella</taxon>
    </lineage>
</organism>
<proteinExistence type="inferred from homology"/>
<dbReference type="CDD" id="cd16429">
    <property type="entry name" value="VirB10"/>
    <property type="match status" value="1"/>
</dbReference>
<evidence type="ECO:0000256" key="6">
    <source>
        <dbReference type="ARBA" id="ARBA00023026"/>
    </source>
</evidence>
<keyword evidence="4" id="KW-0812">Transmembrane</keyword>
<evidence type="ECO:0000313" key="8">
    <source>
        <dbReference type="EMBL" id="OYR28465.1"/>
    </source>
</evidence>
<reference evidence="8 9" key="1">
    <citation type="submission" date="2017-07" db="EMBL/GenBank/DDBJ databases">
        <title>Phylogenetic study on the rhizospheric bacterium Ochrobactrum sp. A44.</title>
        <authorList>
            <person name="Krzyzanowska D.M."/>
            <person name="Ossowicki A."/>
            <person name="Rajewska M."/>
            <person name="Maciag T."/>
            <person name="Kaczynski Z."/>
            <person name="Czerwicka M."/>
            <person name="Jafra S."/>
        </authorList>
    </citation>
    <scope>NUCLEOTIDE SEQUENCE [LARGE SCALE GENOMIC DNA]</scope>
    <source>
        <strain evidence="8 9">CCUG 30717</strain>
    </source>
</reference>
<protein>
    <recommendedName>
        <fullName evidence="3">Type IV secretion system protein virB10</fullName>
    </recommendedName>
</protein>
<comment type="caution">
    <text evidence="8">The sequence shown here is derived from an EMBL/GenBank/DDBJ whole genome shotgun (WGS) entry which is preliminary data.</text>
</comment>
<evidence type="ECO:0000256" key="2">
    <source>
        <dbReference type="ARBA" id="ARBA00010265"/>
    </source>
</evidence>
<dbReference type="GO" id="GO:0016020">
    <property type="term" value="C:membrane"/>
    <property type="evidence" value="ECO:0007669"/>
    <property type="project" value="UniProtKB-SubCell"/>
</dbReference>
<sequence length="374" mass="40084">MRLRAEPPRVTRLSRKVLASVTAVALVGIGGALIYALQTRNAGRDGEELYSTANRQTADGLAGLPRDYTGPVLGPPLPGDLGRPILDAQNRGQPVVPPTITTPAVDQAEQRRIAEEEAARTSRVFFQTQPGTTPAAPGGSTTPGLAGVDLAGLAGQAGQQTAQDRQSAFLNGPVDRRTTSLDRVMAPASPFVLQAGAVIPVALITGIRSDLPGQITAQVTENIYDSPTGRSLLVPQGTRIIGQYDNNVQFGQRRVLLVWNRLIFPNGRSMVLERQPGADTQGYAGLEDGVDYHWWDLMKAAGLSTLLGIGTELATDDEDRLIRAIRDGAQDTINQAGQQIVQRQLQVAPTLTIRPGFPVRVIVTRDLVLEPYRS</sequence>
<accession>A0A256GMP9</accession>
<dbReference type="Gene3D" id="2.40.128.260">
    <property type="entry name" value="Type IV secretion system, VirB10/TraB/TrbI"/>
    <property type="match status" value="1"/>
</dbReference>
<comment type="subcellular location">
    <subcellularLocation>
        <location evidence="1">Membrane</location>
        <topology evidence="1">Single-pass membrane protein</topology>
    </subcellularLocation>
</comment>
<dbReference type="AlphaFoldDB" id="A0A256GMP9"/>